<dbReference type="AlphaFoldDB" id="A0A4P2VPI5"/>
<name>A0A4P2VPI5_FLUSA</name>
<keyword evidence="2" id="KW-1185">Reference proteome</keyword>
<proteinExistence type="predicted"/>
<evidence type="ECO:0000313" key="2">
    <source>
        <dbReference type="Proteomes" id="UP000291236"/>
    </source>
</evidence>
<protein>
    <submittedName>
        <fullName evidence="1">Uncharacterized protein</fullName>
    </submittedName>
</protein>
<organism evidence="1 2">
    <name type="scientific">Fluviispira sanaruensis</name>
    <dbReference type="NCBI Taxonomy" id="2493639"/>
    <lineage>
        <taxon>Bacteria</taxon>
        <taxon>Pseudomonadati</taxon>
        <taxon>Bdellovibrionota</taxon>
        <taxon>Oligoflexia</taxon>
        <taxon>Silvanigrellales</taxon>
        <taxon>Silvanigrellaceae</taxon>
        <taxon>Fluviispira</taxon>
    </lineage>
</organism>
<dbReference type="KEGG" id="sbf:JCM31447_21460"/>
<gene>
    <name evidence="1" type="ORF">JCM31447_21460</name>
</gene>
<accession>A0A4P2VPI5</accession>
<reference evidence="1 2" key="1">
    <citation type="submission" date="2018-12" db="EMBL/GenBank/DDBJ databases">
        <title>Rubrispira sanarue gen. nov., sp., nov., a member of the order Silvanigrellales, isolated from a brackish lake in Hamamatsu Japan.</title>
        <authorList>
            <person name="Maejima Y."/>
            <person name="Iino T."/>
            <person name="Muraguchi Y."/>
            <person name="Fukuda K."/>
            <person name="Nojiri H."/>
            <person name="Ohkuma M."/>
            <person name="Moriuchi R."/>
            <person name="Dohra H."/>
            <person name="Kimbara K."/>
            <person name="Shintani M."/>
        </authorList>
    </citation>
    <scope>NUCLEOTIDE SEQUENCE [LARGE SCALE GENOMIC DNA]</scope>
    <source>
        <strain evidence="1 2">RF1110005</strain>
    </source>
</reference>
<dbReference type="EMBL" id="AP019368">
    <property type="protein sequence ID" value="BBH53699.1"/>
    <property type="molecule type" value="Genomic_DNA"/>
</dbReference>
<sequence length="80" mass="9211">MVTRDAKPKNEIKNLLSPISEKIFLSEFLKSNHNKLKITPTKDIAKEFGTIAKITRSETMTTPIRENFSLFKKARNSIFI</sequence>
<dbReference type="Proteomes" id="UP000291236">
    <property type="component" value="Chromosome"/>
</dbReference>
<evidence type="ECO:0000313" key="1">
    <source>
        <dbReference type="EMBL" id="BBH53699.1"/>
    </source>
</evidence>